<dbReference type="AlphaFoldDB" id="A0A5D0RDC4"/>
<dbReference type="EMBL" id="VSKK01000001">
    <property type="protein sequence ID" value="TYB78936.1"/>
    <property type="molecule type" value="Genomic_DNA"/>
</dbReference>
<dbReference type="Proteomes" id="UP000323720">
    <property type="component" value="Unassembled WGS sequence"/>
</dbReference>
<evidence type="ECO:0000313" key="2">
    <source>
        <dbReference type="Proteomes" id="UP000323720"/>
    </source>
</evidence>
<accession>A0A5D0RDC4</accession>
<gene>
    <name evidence="1" type="ORF">ES674_03950</name>
</gene>
<organism evidence="1 2">
    <name type="scientific">Bizionia myxarmorum</name>
    <dbReference type="NCBI Taxonomy" id="291186"/>
    <lineage>
        <taxon>Bacteria</taxon>
        <taxon>Pseudomonadati</taxon>
        <taxon>Bacteroidota</taxon>
        <taxon>Flavobacteriia</taxon>
        <taxon>Flavobacteriales</taxon>
        <taxon>Flavobacteriaceae</taxon>
        <taxon>Bizionia</taxon>
    </lineage>
</organism>
<name>A0A5D0RDC4_9FLAO</name>
<proteinExistence type="predicted"/>
<comment type="caution">
    <text evidence="1">The sequence shown here is derived from an EMBL/GenBank/DDBJ whole genome shotgun (WGS) entry which is preliminary data.</text>
</comment>
<dbReference type="RefSeq" id="WP_148402673.1">
    <property type="nucleotide sequence ID" value="NZ_VSKK01000001.1"/>
</dbReference>
<sequence>MKTTTQKIAFIPKVYCNIFGHDFKVSRNVTLHVKEYQCKCCKKQATTNGNGALTELTPKFKEINSILERIHTRREIRLASERYNEDNLVHIIA</sequence>
<evidence type="ECO:0000313" key="1">
    <source>
        <dbReference type="EMBL" id="TYB78936.1"/>
    </source>
</evidence>
<protein>
    <submittedName>
        <fullName evidence="1">Uncharacterized protein</fullName>
    </submittedName>
</protein>
<keyword evidence="2" id="KW-1185">Reference proteome</keyword>
<reference evidence="1 2" key="1">
    <citation type="submission" date="2019-08" db="EMBL/GenBank/DDBJ databases">
        <title>Genomes of Antarctic Bizionia species.</title>
        <authorList>
            <person name="Bowman J.P."/>
        </authorList>
    </citation>
    <scope>NUCLEOTIDE SEQUENCE [LARGE SCALE GENOMIC DNA]</scope>
    <source>
        <strain evidence="1 2">ADA-4</strain>
    </source>
</reference>
<dbReference type="OrthoDB" id="1450221at2"/>